<accession>A0A6N9Q6D1</accession>
<dbReference type="EMBL" id="SIJB01000032">
    <property type="protein sequence ID" value="NBI30398.1"/>
    <property type="molecule type" value="Genomic_DNA"/>
</dbReference>
<dbReference type="GO" id="GO:0004645">
    <property type="term" value="F:1,4-alpha-oligoglucan phosphorylase activity"/>
    <property type="evidence" value="ECO:0007669"/>
    <property type="project" value="InterPro"/>
</dbReference>
<dbReference type="InterPro" id="IPR013102">
    <property type="entry name" value="PYNP_C"/>
</dbReference>
<evidence type="ECO:0000256" key="10">
    <source>
        <dbReference type="ARBA" id="ARBA00048453"/>
    </source>
</evidence>
<dbReference type="SUPFAM" id="SSF52418">
    <property type="entry name" value="Nucleoside phosphorylase/phosphoribosyltransferase catalytic domain"/>
    <property type="match status" value="1"/>
</dbReference>
<dbReference type="PANTHER" id="PTHR10515:SF0">
    <property type="entry name" value="THYMIDINE PHOSPHORYLASE"/>
    <property type="match status" value="1"/>
</dbReference>
<keyword evidence="14" id="KW-1185">Reference proteome</keyword>
<dbReference type="FunFam" id="3.40.1030.10:FF:000003">
    <property type="entry name" value="Pyrimidine-nucleoside phosphorylase"/>
    <property type="match status" value="1"/>
</dbReference>
<evidence type="ECO:0000313" key="13">
    <source>
        <dbReference type="EMBL" id="NBI30398.1"/>
    </source>
</evidence>
<dbReference type="NCBIfam" id="TIGR02644">
    <property type="entry name" value="Y_phosphoryl"/>
    <property type="match status" value="1"/>
</dbReference>
<feature type="domain" description="Pyrimidine nucleoside phosphorylase C-terminal" evidence="12">
    <location>
        <begin position="345"/>
        <end position="418"/>
    </location>
</feature>
<dbReference type="PIRSF" id="PIRSF000478">
    <property type="entry name" value="TP_PyNP"/>
    <property type="match status" value="1"/>
</dbReference>
<evidence type="ECO:0000256" key="8">
    <source>
        <dbReference type="ARBA" id="ARBA00022676"/>
    </source>
</evidence>
<comment type="catalytic activity">
    <reaction evidence="11">
        <text>thymidine + phosphate = 2-deoxy-alpha-D-ribose 1-phosphate + thymine</text>
        <dbReference type="Rhea" id="RHEA:16037"/>
        <dbReference type="ChEBI" id="CHEBI:17748"/>
        <dbReference type="ChEBI" id="CHEBI:17821"/>
        <dbReference type="ChEBI" id="CHEBI:43474"/>
        <dbReference type="ChEBI" id="CHEBI:57259"/>
        <dbReference type="EC" id="2.4.2.2"/>
    </reaction>
</comment>
<keyword evidence="9 13" id="KW-0808">Transferase</keyword>
<evidence type="ECO:0000259" key="12">
    <source>
        <dbReference type="SMART" id="SM00941"/>
    </source>
</evidence>
<dbReference type="InterPro" id="IPR000312">
    <property type="entry name" value="Glycosyl_Trfase_fam3"/>
</dbReference>
<dbReference type="Pfam" id="PF07831">
    <property type="entry name" value="PYNP_C"/>
    <property type="match status" value="1"/>
</dbReference>
<name>A0A6N9Q6D1_9BACL</name>
<evidence type="ECO:0000256" key="3">
    <source>
        <dbReference type="ARBA" id="ARBA00003877"/>
    </source>
</evidence>
<dbReference type="GO" id="GO:0006213">
    <property type="term" value="P:pyrimidine nucleoside metabolic process"/>
    <property type="evidence" value="ECO:0007669"/>
    <property type="project" value="InterPro"/>
</dbReference>
<comment type="cofactor">
    <cofactor evidence="2">
        <name>K(+)</name>
        <dbReference type="ChEBI" id="CHEBI:29103"/>
    </cofactor>
</comment>
<reference evidence="13 14" key="1">
    <citation type="submission" date="2019-01" db="EMBL/GenBank/DDBJ databases">
        <title>Chengkuizengella sp. nov., isolated from deep-sea sediment of East Pacific Ocean.</title>
        <authorList>
            <person name="Yang J."/>
            <person name="Lai Q."/>
            <person name="Shao Z."/>
        </authorList>
    </citation>
    <scope>NUCLEOTIDE SEQUENCE [LARGE SCALE GENOMIC DNA]</scope>
    <source>
        <strain evidence="13 14">YPA3-1-1</strain>
    </source>
</reference>
<gene>
    <name evidence="13" type="ORF">ERL59_15725</name>
</gene>
<evidence type="ECO:0000256" key="6">
    <source>
        <dbReference type="ARBA" id="ARBA00011889"/>
    </source>
</evidence>
<dbReference type="GO" id="GO:0005829">
    <property type="term" value="C:cytosol"/>
    <property type="evidence" value="ECO:0007669"/>
    <property type="project" value="TreeGrafter"/>
</dbReference>
<dbReference type="GO" id="GO:0006206">
    <property type="term" value="P:pyrimidine nucleobase metabolic process"/>
    <property type="evidence" value="ECO:0007669"/>
    <property type="project" value="InterPro"/>
</dbReference>
<dbReference type="SMART" id="SM00941">
    <property type="entry name" value="PYNP_C"/>
    <property type="match status" value="1"/>
</dbReference>
<proteinExistence type="inferred from homology"/>
<evidence type="ECO:0000256" key="7">
    <source>
        <dbReference type="ARBA" id="ARBA00014680"/>
    </source>
</evidence>
<dbReference type="Pfam" id="PF02885">
    <property type="entry name" value="Glycos_trans_3N"/>
    <property type="match status" value="1"/>
</dbReference>
<dbReference type="GO" id="GO:0009032">
    <property type="term" value="F:thymidine phosphorylase activity"/>
    <property type="evidence" value="ECO:0007669"/>
    <property type="project" value="TreeGrafter"/>
</dbReference>
<dbReference type="EC" id="2.4.2.2" evidence="6"/>
<evidence type="ECO:0000256" key="11">
    <source>
        <dbReference type="ARBA" id="ARBA00048525"/>
    </source>
</evidence>
<dbReference type="InterPro" id="IPR017459">
    <property type="entry name" value="Glycosyl_Trfase_fam3_N_dom"/>
</dbReference>
<evidence type="ECO:0000256" key="1">
    <source>
        <dbReference type="ARBA" id="ARBA00001066"/>
    </source>
</evidence>
<evidence type="ECO:0000256" key="2">
    <source>
        <dbReference type="ARBA" id="ARBA00001958"/>
    </source>
</evidence>
<evidence type="ECO:0000313" key="14">
    <source>
        <dbReference type="Proteomes" id="UP000448943"/>
    </source>
</evidence>
<dbReference type="Gene3D" id="3.40.1030.10">
    <property type="entry name" value="Nucleoside phosphorylase/phosphoribosyltransferase catalytic domain"/>
    <property type="match status" value="1"/>
</dbReference>
<comment type="similarity">
    <text evidence="4">Belongs to the thymidine/pyrimidine-nucleoside phosphorylase family.</text>
</comment>
<keyword evidence="8 13" id="KW-0328">Glycosyltransferase</keyword>
<dbReference type="AlphaFoldDB" id="A0A6N9Q6D1"/>
<dbReference type="InterPro" id="IPR018090">
    <property type="entry name" value="Pyrmidine_PPas_bac/euk"/>
</dbReference>
<dbReference type="PANTHER" id="PTHR10515">
    <property type="entry name" value="THYMIDINE PHOSPHORYLASE"/>
    <property type="match status" value="1"/>
</dbReference>
<organism evidence="13 14">
    <name type="scientific">Chengkuizengella marina</name>
    <dbReference type="NCBI Taxonomy" id="2507566"/>
    <lineage>
        <taxon>Bacteria</taxon>
        <taxon>Bacillati</taxon>
        <taxon>Bacillota</taxon>
        <taxon>Bacilli</taxon>
        <taxon>Bacillales</taxon>
        <taxon>Paenibacillaceae</taxon>
        <taxon>Chengkuizengella</taxon>
    </lineage>
</organism>
<evidence type="ECO:0000256" key="5">
    <source>
        <dbReference type="ARBA" id="ARBA00011738"/>
    </source>
</evidence>
<dbReference type="NCBIfam" id="NF004490">
    <property type="entry name" value="PRK05820.1"/>
    <property type="match status" value="1"/>
</dbReference>
<dbReference type="PROSITE" id="PS00647">
    <property type="entry name" value="THYMID_PHOSPHORYLASE"/>
    <property type="match status" value="1"/>
</dbReference>
<comment type="subunit">
    <text evidence="5">Homodimer.</text>
</comment>
<dbReference type="Pfam" id="PF00591">
    <property type="entry name" value="Glycos_transf_3"/>
    <property type="match status" value="1"/>
</dbReference>
<comment type="function">
    <text evidence="3">Catalyzes phosphorolysis of the pyrimidine nucleosides uridine, thymidine and 2'-deoxyuridine with the formation of the corresponding pyrimidine base and ribose-1-phosphate.</text>
</comment>
<dbReference type="InterPro" id="IPR036566">
    <property type="entry name" value="PYNP-like_C_sf"/>
</dbReference>
<sequence length="433" mass="46835">MRMVDLISKKREGLSLTRDEIQYMIKGYTDGTIPDYQMSAWAMAVFFQGLDANETSQLTMEMARSGDQVDLSGIKGIKVDKHSTGGVGDKTSLIVVPLVASVGVPVAKMSGRGLGHTGGTVDKLESIEGFKIELTKEQFFNNVNDFKMALVGQSGNLTPADKKLYGLRDVTGTVNSMPLIASSIMSKKIASGADAIVLDVKVGAGAFMKSLEDAKELAKTMVSIGNHLNRKTIAVITDMNQPLGFEIGNANEVKEAIEVLKGKGEERLTKVCLTLASYMAVAGQVYPDFNTAYKQFEEVLKSGQAVETFAKFVEAQGGDSELVTQPEKLPQSKYHINVIAEQAGYIQDINAESIGYAAMYLGAGRKTKEDQIDYAVGITLKKKVADEVSIGEVIAVIHSNNKEVQDSLDLIQQSVKISAAKVEELPIIYEVIE</sequence>
<dbReference type="RefSeq" id="WP_160647211.1">
    <property type="nucleotide sequence ID" value="NZ_SIJB01000032.1"/>
</dbReference>
<comment type="catalytic activity">
    <reaction evidence="1">
        <text>2'-deoxyuridine + phosphate = 2-deoxy-alpha-D-ribose 1-phosphate + uracil</text>
        <dbReference type="Rhea" id="RHEA:22824"/>
        <dbReference type="ChEBI" id="CHEBI:16450"/>
        <dbReference type="ChEBI" id="CHEBI:17568"/>
        <dbReference type="ChEBI" id="CHEBI:43474"/>
        <dbReference type="ChEBI" id="CHEBI:57259"/>
        <dbReference type="EC" id="2.4.2.2"/>
    </reaction>
</comment>
<evidence type="ECO:0000256" key="4">
    <source>
        <dbReference type="ARBA" id="ARBA00006915"/>
    </source>
</evidence>
<dbReference type="OrthoDB" id="9763887at2"/>
<dbReference type="InterPro" id="IPR036320">
    <property type="entry name" value="Glycosyl_Trfase_fam3_N_dom_sf"/>
</dbReference>
<dbReference type="InterPro" id="IPR000053">
    <property type="entry name" value="Thymidine/pyrmidine_PPase"/>
</dbReference>
<dbReference type="NCBIfam" id="NF004747">
    <property type="entry name" value="PRK06078.1"/>
    <property type="match status" value="1"/>
</dbReference>
<evidence type="ECO:0000256" key="9">
    <source>
        <dbReference type="ARBA" id="ARBA00022679"/>
    </source>
</evidence>
<comment type="caution">
    <text evidence="13">The sequence shown here is derived from an EMBL/GenBank/DDBJ whole genome shotgun (WGS) entry which is preliminary data.</text>
</comment>
<dbReference type="InterPro" id="IPR035902">
    <property type="entry name" value="Nuc_phospho_transferase"/>
</dbReference>
<dbReference type="Gene3D" id="1.20.970.10">
    <property type="entry name" value="Transferase, Pyrimidine Nucleoside Phosphorylase, Chain C"/>
    <property type="match status" value="1"/>
</dbReference>
<dbReference type="Gene3D" id="3.90.1170.30">
    <property type="entry name" value="Pyrimidine nucleoside phosphorylase-like, C-terminal domain"/>
    <property type="match status" value="1"/>
</dbReference>
<comment type="catalytic activity">
    <reaction evidence="10">
        <text>uridine + phosphate = alpha-D-ribose 1-phosphate + uracil</text>
        <dbReference type="Rhea" id="RHEA:24388"/>
        <dbReference type="ChEBI" id="CHEBI:16704"/>
        <dbReference type="ChEBI" id="CHEBI:17568"/>
        <dbReference type="ChEBI" id="CHEBI:43474"/>
        <dbReference type="ChEBI" id="CHEBI:57720"/>
        <dbReference type="EC" id="2.4.2.2"/>
    </reaction>
</comment>
<protein>
    <recommendedName>
        <fullName evidence="7">Pyrimidine-nucleoside phosphorylase</fullName>
        <ecNumber evidence="6">2.4.2.2</ecNumber>
    </recommendedName>
</protein>
<dbReference type="InterPro" id="IPR017872">
    <property type="entry name" value="Pyrmidine_PPase_CS"/>
</dbReference>
<dbReference type="SUPFAM" id="SSF54680">
    <property type="entry name" value="Pyrimidine nucleoside phosphorylase C-terminal domain"/>
    <property type="match status" value="1"/>
</dbReference>
<dbReference type="SUPFAM" id="SSF47648">
    <property type="entry name" value="Nucleoside phosphorylase/phosphoribosyltransferase N-terminal domain"/>
    <property type="match status" value="1"/>
</dbReference>
<dbReference type="Proteomes" id="UP000448943">
    <property type="component" value="Unassembled WGS sequence"/>
</dbReference>